<keyword evidence="3 8" id="KW-0689">Ribosomal protein</keyword>
<name>A0AAN8EIL9_9EURO</name>
<comment type="caution">
    <text evidence="9">The sequence shown here is derived from an EMBL/GenBank/DDBJ whole genome shotgun (WGS) entry which is preliminary data.</text>
</comment>
<keyword evidence="10" id="KW-1185">Reference proteome</keyword>
<dbReference type="AlphaFoldDB" id="A0AAN8EIL9"/>
<dbReference type="InterPro" id="IPR000456">
    <property type="entry name" value="Ribosomal_bL17"/>
</dbReference>
<protein>
    <recommendedName>
        <fullName evidence="6">Large ribosomal subunit protein bL17m</fullName>
    </recommendedName>
</protein>
<comment type="similarity">
    <text evidence="2 8">Belongs to the bacterial ribosomal protein bL17 family.</text>
</comment>
<dbReference type="InterPro" id="IPR036373">
    <property type="entry name" value="Ribosomal_bL17_sf"/>
</dbReference>
<evidence type="ECO:0000256" key="1">
    <source>
        <dbReference type="ARBA" id="ARBA00004173"/>
    </source>
</evidence>
<gene>
    <name evidence="9" type="primary">mrpl8</name>
    <name evidence="9" type="ORF">OHC33_004561</name>
</gene>
<proteinExistence type="inferred from homology"/>
<evidence type="ECO:0000256" key="4">
    <source>
        <dbReference type="ARBA" id="ARBA00023128"/>
    </source>
</evidence>
<dbReference type="PANTHER" id="PTHR14413">
    <property type="entry name" value="RIBOSOMAL PROTEIN L17"/>
    <property type="match status" value="1"/>
</dbReference>
<dbReference type="Proteomes" id="UP001316803">
    <property type="component" value="Unassembled WGS sequence"/>
</dbReference>
<evidence type="ECO:0000256" key="7">
    <source>
        <dbReference type="ARBA" id="ARBA00037226"/>
    </source>
</evidence>
<dbReference type="PANTHER" id="PTHR14413:SF16">
    <property type="entry name" value="LARGE RIBOSOMAL SUBUNIT PROTEIN BL17M"/>
    <property type="match status" value="1"/>
</dbReference>
<dbReference type="InterPro" id="IPR047859">
    <property type="entry name" value="Ribosomal_bL17_CS"/>
</dbReference>
<evidence type="ECO:0000256" key="5">
    <source>
        <dbReference type="ARBA" id="ARBA00023274"/>
    </source>
</evidence>
<keyword evidence="5 8" id="KW-0687">Ribonucleoprotein</keyword>
<keyword evidence="4" id="KW-0496">Mitochondrion</keyword>
<evidence type="ECO:0000256" key="6">
    <source>
        <dbReference type="ARBA" id="ARBA00035290"/>
    </source>
</evidence>
<evidence type="ECO:0000256" key="2">
    <source>
        <dbReference type="ARBA" id="ARBA00008777"/>
    </source>
</evidence>
<comment type="function">
    <text evidence="7">Component of the mitochondrial ribosome (mitoribosome), a dedicated translation machinery responsible for the synthesis of mitochondrial genome-encoded proteins, including at least some of the essential transmembrane subunits of the mitochondrial respiratory chain. The mitoribosomes are attached to the mitochondrial inner membrane and translation products are cotranslationally integrated into the membrane.</text>
</comment>
<comment type="subcellular location">
    <subcellularLocation>
        <location evidence="1">Mitochondrion</location>
    </subcellularLocation>
</comment>
<dbReference type="GO" id="GO:0005762">
    <property type="term" value="C:mitochondrial large ribosomal subunit"/>
    <property type="evidence" value="ECO:0007669"/>
    <property type="project" value="TreeGrafter"/>
</dbReference>
<accession>A0AAN8EIL9</accession>
<evidence type="ECO:0000313" key="9">
    <source>
        <dbReference type="EMBL" id="KAK5954835.1"/>
    </source>
</evidence>
<dbReference type="Gene3D" id="3.90.1030.10">
    <property type="entry name" value="Ribosomal protein L17"/>
    <property type="match status" value="1"/>
</dbReference>
<dbReference type="FunFam" id="3.90.1030.10:FF:000005">
    <property type="entry name" value="Probable 50S ribosomal protein L17"/>
    <property type="match status" value="1"/>
</dbReference>
<sequence length="237" mass="27105">MPPSSQYRRGLGRSSAHRQSLLRNLVTALVHHESISTTYAKAKEAQRMAEKLITLGKKNTNATRLKAEGYLHQPQLHINKVFGELAKRYAERPGGYTRLLLSEPLKDDQAESAILSLVDGPKDMRFNMTARALLRQQTEGLPMNELTATNIRKVTRFRKKGVEDLAKEVEGLKISKAVEEAEERKMFEKDGTRVKFTTELPRSDPRWMEKRGPGRLVKRRIGPNDEEEVLLPKRVHR</sequence>
<dbReference type="SUPFAM" id="SSF64263">
    <property type="entry name" value="Prokaryotic ribosomal protein L17"/>
    <property type="match status" value="1"/>
</dbReference>
<reference evidence="9 10" key="1">
    <citation type="submission" date="2022-12" db="EMBL/GenBank/DDBJ databases">
        <title>Genomic features and morphological characterization of a novel Knufia sp. strain isolated from spacecraft assembly facility.</title>
        <authorList>
            <person name="Teixeira M."/>
            <person name="Chander A.M."/>
            <person name="Stajich J.E."/>
            <person name="Venkateswaran K."/>
        </authorList>
    </citation>
    <scope>NUCLEOTIDE SEQUENCE [LARGE SCALE GENOMIC DNA]</scope>
    <source>
        <strain evidence="9 10">FJI-L2-BK-P2</strain>
    </source>
</reference>
<dbReference type="GO" id="GO:0003735">
    <property type="term" value="F:structural constituent of ribosome"/>
    <property type="evidence" value="ECO:0007669"/>
    <property type="project" value="InterPro"/>
</dbReference>
<dbReference type="PROSITE" id="PS01167">
    <property type="entry name" value="RIBOSOMAL_L17"/>
    <property type="match status" value="1"/>
</dbReference>
<dbReference type="EMBL" id="JAKLMC020000008">
    <property type="protein sequence ID" value="KAK5954835.1"/>
    <property type="molecule type" value="Genomic_DNA"/>
</dbReference>
<evidence type="ECO:0000313" key="10">
    <source>
        <dbReference type="Proteomes" id="UP001316803"/>
    </source>
</evidence>
<evidence type="ECO:0000256" key="3">
    <source>
        <dbReference type="ARBA" id="ARBA00022980"/>
    </source>
</evidence>
<evidence type="ECO:0000256" key="8">
    <source>
        <dbReference type="RuleBase" id="RU000660"/>
    </source>
</evidence>
<dbReference type="NCBIfam" id="TIGR00059">
    <property type="entry name" value="L17"/>
    <property type="match status" value="1"/>
</dbReference>
<dbReference type="GO" id="GO:0006412">
    <property type="term" value="P:translation"/>
    <property type="evidence" value="ECO:0007669"/>
    <property type="project" value="InterPro"/>
</dbReference>
<organism evidence="9 10">
    <name type="scientific">Knufia fluminis</name>
    <dbReference type="NCBI Taxonomy" id="191047"/>
    <lineage>
        <taxon>Eukaryota</taxon>
        <taxon>Fungi</taxon>
        <taxon>Dikarya</taxon>
        <taxon>Ascomycota</taxon>
        <taxon>Pezizomycotina</taxon>
        <taxon>Eurotiomycetes</taxon>
        <taxon>Chaetothyriomycetidae</taxon>
        <taxon>Chaetothyriales</taxon>
        <taxon>Trichomeriaceae</taxon>
        <taxon>Knufia</taxon>
    </lineage>
</organism>
<dbReference type="Pfam" id="PF01196">
    <property type="entry name" value="Ribosomal_L17"/>
    <property type="match status" value="1"/>
</dbReference>